<accession>A0AAJ6L0I9</accession>
<dbReference type="PANTHER" id="PTHR43163:SF6">
    <property type="entry name" value="DIPEPTIDE TRANSPORT SYSTEM PERMEASE PROTEIN DPPB-RELATED"/>
    <property type="match status" value="1"/>
</dbReference>
<feature type="transmembrane region" description="Helical" evidence="7">
    <location>
        <begin position="130"/>
        <end position="155"/>
    </location>
</feature>
<keyword evidence="6 7" id="KW-0472">Membrane</keyword>
<feature type="domain" description="ABC transmembrane type-1" evidence="9">
    <location>
        <begin position="128"/>
        <end position="329"/>
    </location>
</feature>
<dbReference type="AlphaFoldDB" id="A0AAJ6L0I9"/>
<feature type="transmembrane region" description="Helical" evidence="7">
    <location>
        <begin position="167"/>
        <end position="189"/>
    </location>
</feature>
<evidence type="ECO:0000256" key="4">
    <source>
        <dbReference type="ARBA" id="ARBA00022692"/>
    </source>
</evidence>
<protein>
    <submittedName>
        <fullName evidence="10">ABC transporter permease</fullName>
    </submittedName>
</protein>
<evidence type="ECO:0000256" key="8">
    <source>
        <dbReference type="SAM" id="MobiDB-lite"/>
    </source>
</evidence>
<dbReference type="GO" id="GO:0071916">
    <property type="term" value="F:dipeptide transmembrane transporter activity"/>
    <property type="evidence" value="ECO:0007669"/>
    <property type="project" value="TreeGrafter"/>
</dbReference>
<comment type="subcellular location">
    <subcellularLocation>
        <location evidence="1 7">Cell membrane</location>
        <topology evidence="1 7">Multi-pass membrane protein</topology>
    </subcellularLocation>
</comment>
<dbReference type="KEGG" id="mprn:Q3V37_14165"/>
<dbReference type="InterPro" id="IPR000515">
    <property type="entry name" value="MetI-like"/>
</dbReference>
<dbReference type="Pfam" id="PF00528">
    <property type="entry name" value="BPD_transp_1"/>
    <property type="match status" value="1"/>
</dbReference>
<proteinExistence type="inferred from homology"/>
<feature type="compositionally biased region" description="Low complexity" evidence="8">
    <location>
        <begin position="1"/>
        <end position="16"/>
    </location>
</feature>
<dbReference type="SUPFAM" id="SSF161098">
    <property type="entry name" value="MetI-like"/>
    <property type="match status" value="1"/>
</dbReference>
<organism evidence="10 11">
    <name type="scientific">Micromonospora profundi</name>
    <dbReference type="NCBI Taxonomy" id="1420889"/>
    <lineage>
        <taxon>Bacteria</taxon>
        <taxon>Bacillati</taxon>
        <taxon>Actinomycetota</taxon>
        <taxon>Actinomycetes</taxon>
        <taxon>Micromonosporales</taxon>
        <taxon>Micromonosporaceae</taxon>
        <taxon>Micromonospora</taxon>
    </lineage>
</organism>
<dbReference type="PANTHER" id="PTHR43163">
    <property type="entry name" value="DIPEPTIDE TRANSPORT SYSTEM PERMEASE PROTEIN DPPB-RELATED"/>
    <property type="match status" value="1"/>
</dbReference>
<evidence type="ECO:0000256" key="3">
    <source>
        <dbReference type="ARBA" id="ARBA00022475"/>
    </source>
</evidence>
<sequence>MTLNVAPPGTAPATTGDGDGGPRAPIWSRFLSHGVVSFALRSIVRLVLVIIGVLTLLFVLLRVAGDPAEALAGQDAEPADLERIREDLGLNRPIMTQYLEFVSRAFLFDFGDSYRLGTDAMAEVLHRMPATLGLILAALLLAPLIGVPLGMIAALTRSRIYNKLMDVIVVGGQAIPVFAVAVLLVYLFAVDLRWVPSMATEGFASDPRAIILPILVLAIHPIARVLEVTRAGLADSMQEDFVRTALSKGVPPARLVTRHAIRPVLNSLITVIGVDFAGMLSGGVVVEFIFVWPGLGHVLISGVSNRDYPLVGAATFVAAVLVVLVNLIIDIAYRRLDPRIRKGR</sequence>
<keyword evidence="2 7" id="KW-0813">Transport</keyword>
<reference evidence="10 11" key="1">
    <citation type="submission" date="2023-07" db="EMBL/GenBank/DDBJ databases">
        <title>Micromonospora profundi TRM 95458 converts glycerol to a new osmotic compound.</title>
        <authorList>
            <person name="Lu D."/>
        </authorList>
    </citation>
    <scope>NUCLEOTIDE SEQUENCE [LARGE SCALE GENOMIC DNA]</scope>
    <source>
        <strain evidence="10 11">TRM95458</strain>
    </source>
</reference>
<keyword evidence="11" id="KW-1185">Reference proteome</keyword>
<evidence type="ECO:0000256" key="7">
    <source>
        <dbReference type="RuleBase" id="RU363032"/>
    </source>
</evidence>
<evidence type="ECO:0000256" key="5">
    <source>
        <dbReference type="ARBA" id="ARBA00022989"/>
    </source>
</evidence>
<dbReference type="CDD" id="cd06261">
    <property type="entry name" value="TM_PBP2"/>
    <property type="match status" value="1"/>
</dbReference>
<feature type="region of interest" description="Disordered" evidence="8">
    <location>
        <begin position="1"/>
        <end position="20"/>
    </location>
</feature>
<dbReference type="InterPro" id="IPR045621">
    <property type="entry name" value="BPD_transp_1_N"/>
</dbReference>
<dbReference type="EMBL" id="CP130472">
    <property type="protein sequence ID" value="WLS48269.1"/>
    <property type="molecule type" value="Genomic_DNA"/>
</dbReference>
<dbReference type="InterPro" id="IPR035906">
    <property type="entry name" value="MetI-like_sf"/>
</dbReference>
<comment type="similarity">
    <text evidence="7">Belongs to the binding-protein-dependent transport system permease family.</text>
</comment>
<keyword evidence="3" id="KW-1003">Cell membrane</keyword>
<feature type="transmembrane region" description="Helical" evidence="7">
    <location>
        <begin position="209"/>
        <end position="226"/>
    </location>
</feature>
<gene>
    <name evidence="10" type="ORF">Q3V37_14165</name>
</gene>
<evidence type="ECO:0000313" key="11">
    <source>
        <dbReference type="Proteomes" id="UP001235874"/>
    </source>
</evidence>
<dbReference type="Gene3D" id="1.10.3720.10">
    <property type="entry name" value="MetI-like"/>
    <property type="match status" value="1"/>
</dbReference>
<evidence type="ECO:0000256" key="6">
    <source>
        <dbReference type="ARBA" id="ARBA00023136"/>
    </source>
</evidence>
<feature type="transmembrane region" description="Helical" evidence="7">
    <location>
        <begin position="310"/>
        <end position="333"/>
    </location>
</feature>
<keyword evidence="5 7" id="KW-1133">Transmembrane helix</keyword>
<dbReference type="GO" id="GO:0005886">
    <property type="term" value="C:plasma membrane"/>
    <property type="evidence" value="ECO:0007669"/>
    <property type="project" value="UniProtKB-SubCell"/>
</dbReference>
<evidence type="ECO:0000256" key="2">
    <source>
        <dbReference type="ARBA" id="ARBA00022448"/>
    </source>
</evidence>
<dbReference type="Pfam" id="PF19300">
    <property type="entry name" value="BPD_transp_1_N"/>
    <property type="match status" value="1"/>
</dbReference>
<evidence type="ECO:0000313" key="10">
    <source>
        <dbReference type="EMBL" id="WLS48269.1"/>
    </source>
</evidence>
<dbReference type="PROSITE" id="PS50928">
    <property type="entry name" value="ABC_TM1"/>
    <property type="match status" value="1"/>
</dbReference>
<dbReference type="Proteomes" id="UP001235874">
    <property type="component" value="Chromosome"/>
</dbReference>
<dbReference type="RefSeq" id="WP_053653304.1">
    <property type="nucleotide sequence ID" value="NZ_CP130472.1"/>
</dbReference>
<feature type="transmembrane region" description="Helical" evidence="7">
    <location>
        <begin position="38"/>
        <end position="61"/>
    </location>
</feature>
<name>A0AAJ6L0I9_9ACTN</name>
<feature type="transmembrane region" description="Helical" evidence="7">
    <location>
        <begin position="264"/>
        <end position="290"/>
    </location>
</feature>
<keyword evidence="4 7" id="KW-0812">Transmembrane</keyword>
<evidence type="ECO:0000256" key="1">
    <source>
        <dbReference type="ARBA" id="ARBA00004651"/>
    </source>
</evidence>
<evidence type="ECO:0000259" key="9">
    <source>
        <dbReference type="PROSITE" id="PS50928"/>
    </source>
</evidence>